<dbReference type="EMBL" id="RDQH01000334">
    <property type="protein sequence ID" value="RXH92281.1"/>
    <property type="molecule type" value="Genomic_DNA"/>
</dbReference>
<reference evidence="4 5" key="1">
    <citation type="submission" date="2018-10" db="EMBL/GenBank/DDBJ databases">
        <title>A high-quality apple genome assembly.</title>
        <authorList>
            <person name="Hu J."/>
        </authorList>
    </citation>
    <scope>NUCLEOTIDE SEQUENCE [LARGE SCALE GENOMIC DNA]</scope>
    <source>
        <strain evidence="5">cv. HFTH1</strain>
        <tissue evidence="4">Young leaf</tissue>
    </source>
</reference>
<dbReference type="InterPro" id="IPR011990">
    <property type="entry name" value="TPR-like_helical_dom_sf"/>
</dbReference>
<evidence type="ECO:0000313" key="4">
    <source>
        <dbReference type="EMBL" id="RXH92281.1"/>
    </source>
</evidence>
<keyword evidence="3" id="KW-0732">Signal</keyword>
<sequence length="93" mass="10356">MMVFGLSTRLLNICMASFCKAWPLERAEAVIIDGIRLRVAPDVFVSLDAAYFVVHRMKEAGISPDVITYNSLLSGATRNCLLSQSLDLFEEML</sequence>
<feature type="signal peptide" evidence="3">
    <location>
        <begin position="1"/>
        <end position="21"/>
    </location>
</feature>
<dbReference type="InterPro" id="IPR002885">
    <property type="entry name" value="PPR_rpt"/>
</dbReference>
<evidence type="ECO:0000313" key="5">
    <source>
        <dbReference type="Proteomes" id="UP000290289"/>
    </source>
</evidence>
<name>A0A498JFW4_MALDO</name>
<proteinExistence type="predicted"/>
<protein>
    <submittedName>
        <fullName evidence="4">Uncharacterized protein</fullName>
    </submittedName>
</protein>
<dbReference type="AlphaFoldDB" id="A0A498JFW4"/>
<feature type="chain" id="PRO_5019742715" evidence="3">
    <location>
        <begin position="22"/>
        <end position="93"/>
    </location>
</feature>
<dbReference type="Gene3D" id="1.25.40.10">
    <property type="entry name" value="Tetratricopeptide repeat domain"/>
    <property type="match status" value="1"/>
</dbReference>
<evidence type="ECO:0000256" key="1">
    <source>
        <dbReference type="ARBA" id="ARBA00022737"/>
    </source>
</evidence>
<evidence type="ECO:0000256" key="2">
    <source>
        <dbReference type="PROSITE-ProRule" id="PRU00708"/>
    </source>
</evidence>
<evidence type="ECO:0000256" key="3">
    <source>
        <dbReference type="SAM" id="SignalP"/>
    </source>
</evidence>
<feature type="repeat" description="PPR" evidence="2">
    <location>
        <begin position="65"/>
        <end position="93"/>
    </location>
</feature>
<dbReference type="NCBIfam" id="TIGR00756">
    <property type="entry name" value="PPR"/>
    <property type="match status" value="1"/>
</dbReference>
<keyword evidence="1" id="KW-0677">Repeat</keyword>
<dbReference type="PROSITE" id="PS51375">
    <property type="entry name" value="PPR"/>
    <property type="match status" value="1"/>
</dbReference>
<keyword evidence="5" id="KW-1185">Reference proteome</keyword>
<accession>A0A498JFW4</accession>
<dbReference type="Proteomes" id="UP000290289">
    <property type="component" value="Chromosome 8"/>
</dbReference>
<comment type="caution">
    <text evidence="4">The sequence shown here is derived from an EMBL/GenBank/DDBJ whole genome shotgun (WGS) entry which is preliminary data.</text>
</comment>
<organism evidence="4 5">
    <name type="scientific">Malus domestica</name>
    <name type="common">Apple</name>
    <name type="synonym">Pyrus malus</name>
    <dbReference type="NCBI Taxonomy" id="3750"/>
    <lineage>
        <taxon>Eukaryota</taxon>
        <taxon>Viridiplantae</taxon>
        <taxon>Streptophyta</taxon>
        <taxon>Embryophyta</taxon>
        <taxon>Tracheophyta</taxon>
        <taxon>Spermatophyta</taxon>
        <taxon>Magnoliopsida</taxon>
        <taxon>eudicotyledons</taxon>
        <taxon>Gunneridae</taxon>
        <taxon>Pentapetalae</taxon>
        <taxon>rosids</taxon>
        <taxon>fabids</taxon>
        <taxon>Rosales</taxon>
        <taxon>Rosaceae</taxon>
        <taxon>Amygdaloideae</taxon>
        <taxon>Maleae</taxon>
        <taxon>Malus</taxon>
    </lineage>
</organism>
<dbReference type="Pfam" id="PF12854">
    <property type="entry name" value="PPR_1"/>
    <property type="match status" value="1"/>
</dbReference>
<gene>
    <name evidence="4" type="ORF">DVH24_033177</name>
</gene>